<dbReference type="EMBL" id="FMTS01000003">
    <property type="protein sequence ID" value="SCW60621.1"/>
    <property type="molecule type" value="Genomic_DNA"/>
</dbReference>
<dbReference type="AlphaFoldDB" id="A0A1G4RV76"/>
<dbReference type="OrthoDB" id="8900715at2"/>
<evidence type="ECO:0000256" key="1">
    <source>
        <dbReference type="SAM" id="SignalP"/>
    </source>
</evidence>
<organism evidence="2 3">
    <name type="scientific">Asticcacaulis taihuensis</name>
    <dbReference type="NCBI Taxonomy" id="260084"/>
    <lineage>
        <taxon>Bacteria</taxon>
        <taxon>Pseudomonadati</taxon>
        <taxon>Pseudomonadota</taxon>
        <taxon>Alphaproteobacteria</taxon>
        <taxon>Caulobacterales</taxon>
        <taxon>Caulobacteraceae</taxon>
        <taxon>Asticcacaulis</taxon>
    </lineage>
</organism>
<dbReference type="Proteomes" id="UP000199150">
    <property type="component" value="Unassembled WGS sequence"/>
</dbReference>
<dbReference type="RefSeq" id="WP_090647589.1">
    <property type="nucleotide sequence ID" value="NZ_CBCRYE010000001.1"/>
</dbReference>
<dbReference type="STRING" id="260084.SAMN02927928_2156"/>
<accession>A0A1G4RV76</accession>
<gene>
    <name evidence="2" type="ORF">SAMN02927928_2156</name>
</gene>
<proteinExistence type="predicted"/>
<protein>
    <submittedName>
        <fullName evidence="2">Uncharacterized protein</fullName>
    </submittedName>
</protein>
<reference evidence="3" key="1">
    <citation type="submission" date="2016-10" db="EMBL/GenBank/DDBJ databases">
        <authorList>
            <person name="Varghese N."/>
            <person name="Submissions S."/>
        </authorList>
    </citation>
    <scope>NUCLEOTIDE SEQUENCE [LARGE SCALE GENOMIC DNA]</scope>
    <source>
        <strain evidence="3">CGMCC 1.3431</strain>
    </source>
</reference>
<feature type="signal peptide" evidence="1">
    <location>
        <begin position="1"/>
        <end position="24"/>
    </location>
</feature>
<keyword evidence="1" id="KW-0732">Signal</keyword>
<name>A0A1G4RV76_9CAUL</name>
<keyword evidence="3" id="KW-1185">Reference proteome</keyword>
<feature type="chain" id="PRO_5011477329" evidence="1">
    <location>
        <begin position="25"/>
        <end position="237"/>
    </location>
</feature>
<sequence length="237" mass="24831">MYRTIAASLLALAISSAVLSPAQAEAPVTYVKITKPAADTPVLIVQPEVSLSLLTAGGSQDPKEEWSKSAGKFIGASLTTVLANRKYKPATVDLAATEDTRAIQMLKLNDAVIDSISLNQIVTYRLPTKTGFDWTLGDGVTTLIPIDAAPETPPAYALFVRVKGSYSSGGRAAMMVGMAMLGAAMPMGGQTIQASLVDLKTGQVVWYNFMIVPAGTDIREAEGAADAVNTLTANLPL</sequence>
<evidence type="ECO:0000313" key="3">
    <source>
        <dbReference type="Proteomes" id="UP000199150"/>
    </source>
</evidence>
<evidence type="ECO:0000313" key="2">
    <source>
        <dbReference type="EMBL" id="SCW60621.1"/>
    </source>
</evidence>